<dbReference type="EMBL" id="VWFP01000037">
    <property type="protein sequence ID" value="KAA4620358.1"/>
    <property type="molecule type" value="Genomic_DNA"/>
</dbReference>
<gene>
    <name evidence="2" type="ORF">F3B90_24055</name>
</gene>
<dbReference type="AlphaFoldDB" id="A0A7J4XR84"/>
<feature type="region of interest" description="Disordered" evidence="1">
    <location>
        <begin position="65"/>
        <end position="104"/>
    </location>
</feature>
<dbReference type="Proteomes" id="UP000424805">
    <property type="component" value="Unassembled WGS sequence"/>
</dbReference>
<sequence>MNRTESSKRDEEKCIRSKRLIIFRRALIKSKANRDKARDSKRDRLQPFYPAIYQHVSALRWNVPGQVEGQDKRQTIRKRKQQGNTNETRTDTQINQRSKQRATG</sequence>
<name>A0A7J4XR84_BACOV</name>
<accession>A0A7J4XR84</accession>
<reference evidence="2 3" key="1">
    <citation type="journal article" date="2019" name="Nat. Med.">
        <title>A library of human gut bacterial isolates paired with longitudinal multiomics data enables mechanistic microbiome research.</title>
        <authorList>
            <person name="Poyet M."/>
            <person name="Groussin M."/>
            <person name="Gibbons S.M."/>
            <person name="Avila-Pacheco J."/>
            <person name="Jiang X."/>
            <person name="Kearney S.M."/>
            <person name="Perrotta A.R."/>
            <person name="Berdy B."/>
            <person name="Zhao S."/>
            <person name="Lieberman T.D."/>
            <person name="Swanson P.K."/>
            <person name="Smith M."/>
            <person name="Roesemann S."/>
            <person name="Alexander J.E."/>
            <person name="Rich S.A."/>
            <person name="Livny J."/>
            <person name="Vlamakis H."/>
            <person name="Clish C."/>
            <person name="Bullock K."/>
            <person name="Deik A."/>
            <person name="Scott J."/>
            <person name="Pierce K.A."/>
            <person name="Xavier R.J."/>
            <person name="Alm E.J."/>
        </authorList>
    </citation>
    <scope>NUCLEOTIDE SEQUENCE [LARGE SCALE GENOMIC DNA]</scope>
    <source>
        <strain evidence="2 3">BIOML-A15</strain>
    </source>
</reference>
<comment type="caution">
    <text evidence="2">The sequence shown here is derived from an EMBL/GenBank/DDBJ whole genome shotgun (WGS) entry which is preliminary data.</text>
</comment>
<evidence type="ECO:0000313" key="3">
    <source>
        <dbReference type="Proteomes" id="UP000424805"/>
    </source>
</evidence>
<proteinExistence type="predicted"/>
<protein>
    <submittedName>
        <fullName evidence="2">Uncharacterized protein</fullName>
    </submittedName>
</protein>
<evidence type="ECO:0000256" key="1">
    <source>
        <dbReference type="SAM" id="MobiDB-lite"/>
    </source>
</evidence>
<organism evidence="2 3">
    <name type="scientific">Bacteroides ovatus</name>
    <dbReference type="NCBI Taxonomy" id="28116"/>
    <lineage>
        <taxon>Bacteria</taxon>
        <taxon>Pseudomonadati</taxon>
        <taxon>Bacteroidota</taxon>
        <taxon>Bacteroidia</taxon>
        <taxon>Bacteroidales</taxon>
        <taxon>Bacteroidaceae</taxon>
        <taxon>Bacteroides</taxon>
    </lineage>
</organism>
<evidence type="ECO:0000313" key="2">
    <source>
        <dbReference type="EMBL" id="KAA4620358.1"/>
    </source>
</evidence>
<feature type="compositionally biased region" description="Polar residues" evidence="1">
    <location>
        <begin position="82"/>
        <end position="104"/>
    </location>
</feature>